<comment type="caution">
    <text evidence="1">The sequence shown here is derived from an EMBL/GenBank/DDBJ whole genome shotgun (WGS) entry which is preliminary data.</text>
</comment>
<proteinExistence type="predicted"/>
<dbReference type="EMBL" id="NHYD01001148">
    <property type="protein sequence ID" value="PPQ92047.1"/>
    <property type="molecule type" value="Genomic_DNA"/>
</dbReference>
<evidence type="ECO:0000313" key="1">
    <source>
        <dbReference type="EMBL" id="PPQ92047.1"/>
    </source>
</evidence>
<evidence type="ECO:0000313" key="2">
    <source>
        <dbReference type="Proteomes" id="UP000283269"/>
    </source>
</evidence>
<gene>
    <name evidence="1" type="ORF">CVT25_005115</name>
</gene>
<keyword evidence="2" id="KW-1185">Reference proteome</keyword>
<organism evidence="1 2">
    <name type="scientific">Psilocybe cyanescens</name>
    <dbReference type="NCBI Taxonomy" id="93625"/>
    <lineage>
        <taxon>Eukaryota</taxon>
        <taxon>Fungi</taxon>
        <taxon>Dikarya</taxon>
        <taxon>Basidiomycota</taxon>
        <taxon>Agaricomycotina</taxon>
        <taxon>Agaricomycetes</taxon>
        <taxon>Agaricomycetidae</taxon>
        <taxon>Agaricales</taxon>
        <taxon>Agaricineae</taxon>
        <taxon>Strophariaceae</taxon>
        <taxon>Psilocybe</taxon>
    </lineage>
</organism>
<feature type="non-terminal residue" evidence="1">
    <location>
        <position position="197"/>
    </location>
</feature>
<protein>
    <submittedName>
        <fullName evidence="1">Uncharacterized protein</fullName>
    </submittedName>
</protein>
<sequence length="197" mass="22278">MLCFVLSMSSKRNRLSSGVTVVCGTSFGIQRQLEGTQKRVRLNKSAKELAAEKAQYQAQLARDEGFFSSHAGGEVRLQDVFLDTLAEQKRKDHRTRKDRVERQVQAWRSLLSHLVEAFLQFQSRGPPTRGPEDGNQVPWSIEIISLEGRGNRSFHFSSDSKSAAVTLVESGVIPASPEQPRLGFTIESLRFYRQLRR</sequence>
<dbReference type="InParanoid" id="A0A409XMV4"/>
<dbReference type="Proteomes" id="UP000283269">
    <property type="component" value="Unassembled WGS sequence"/>
</dbReference>
<name>A0A409XMV4_PSICY</name>
<reference evidence="1 2" key="1">
    <citation type="journal article" date="2018" name="Evol. Lett.">
        <title>Horizontal gene cluster transfer increased hallucinogenic mushroom diversity.</title>
        <authorList>
            <person name="Reynolds H.T."/>
            <person name="Vijayakumar V."/>
            <person name="Gluck-Thaler E."/>
            <person name="Korotkin H.B."/>
            <person name="Matheny P.B."/>
            <person name="Slot J.C."/>
        </authorList>
    </citation>
    <scope>NUCLEOTIDE SEQUENCE [LARGE SCALE GENOMIC DNA]</scope>
    <source>
        <strain evidence="1 2">2631</strain>
    </source>
</reference>
<dbReference type="OrthoDB" id="3253684at2759"/>
<accession>A0A409XMV4</accession>
<dbReference type="AlphaFoldDB" id="A0A409XMV4"/>